<organism evidence="2 3">
    <name type="scientific">Thermobrachium celere DSM 8682</name>
    <dbReference type="NCBI Taxonomy" id="941824"/>
    <lineage>
        <taxon>Bacteria</taxon>
        <taxon>Bacillati</taxon>
        <taxon>Bacillota</taxon>
        <taxon>Clostridia</taxon>
        <taxon>Eubacteriales</taxon>
        <taxon>Clostridiaceae</taxon>
        <taxon>Thermobrachium</taxon>
    </lineage>
</organism>
<protein>
    <recommendedName>
        <fullName evidence="1">DUF11 domain-containing protein</fullName>
    </recommendedName>
</protein>
<dbReference type="Gene3D" id="2.60.40.1120">
    <property type="entry name" value="Carboxypeptidase-like, regulatory domain"/>
    <property type="match status" value="1"/>
</dbReference>
<dbReference type="Gene3D" id="2.60.40.1170">
    <property type="entry name" value="Mu homology domain, subdomain B"/>
    <property type="match status" value="3"/>
</dbReference>
<dbReference type="EMBL" id="CAVN010000087">
    <property type="protein sequence ID" value="CDF57354.1"/>
    <property type="molecule type" value="Genomic_DNA"/>
</dbReference>
<accession>R7RMS3</accession>
<dbReference type="RefSeq" id="WP_018660415.1">
    <property type="nucleotide sequence ID" value="NZ_HF952018.1"/>
</dbReference>
<sequence length="899" mass="100224">MRLNQTPLKNVQGDFKEFGWGVYINFGINLKYTVTVDTSGGNYRLIVTNPFGVIIYNQPVVLGNNVRVIKANTTFPCGKTPDDDFFLDFKVPIFAFEGFNFDTTVFSLCYFTSTQNQVLIKDIICGDEINALKPTVVTIEKQIIQGPLTVDVNQTATWTVRITVTNTTAVDSINTIVVDTINNEIAGQITGNISFNLTQGTATYSAPKVTWNVGTLLGNSSAILQITFTASFSTSGQKILDSATVVSDNSIISLPVQDEGVLVKQTGVPFFTLKKDVEGPLEVNVEEQGTWTVTLKVENPSQVTVNDIVVEDNLHPELNVTSVSPDPLNPSKGSASITGNKITWNVGNLSPSEEATLTFDVTGHFNAAGSKVFNIAYGRSSNAQEVGPVDDTTIVVKLVTPTVTITKVVDEGPISPEVIKPEEENSWKYTLRVKNLGEGTAKNLVVTDVINYELYGSATITWDAPTHGSVDFNEDTFILKWTIGNLDEEDEATLTVYITNGVFMVPGYKVLNYAKVDGDNVLPVGPVYDIGVLVATEYGILKIDKEVLSGPTQINACTKGNWRVKITVENISSVKLYCVKLVDVVNEYFVFINGIQNYTTNAGNIFFDSISNKFVWDIGNMEPGQRVEFEINFKGYFIQIGQQSFDTAVASAKNAVTVEARDEGVLVKAAFEDFDINIEGNIIDCKTGELIDNVTVKVYKDCSLITTVVADYKYSFNLKVGTYTIVFEKEGYYKKFVAPIIFTDEYIRYDVKLLKKEAIDANFEENMDIYAEKITERIDGNIVLNQIVCLHEKYNLECGSDVIDKFEYRIIKGRLILKFLIEKNVIYKLEGKDLMINLIEHTICYPLQTDVCDKEFKYKYKVNRFKMCRDLSKLYNFCDIEFKGFFVEPMDILIEGKEE</sequence>
<dbReference type="Pfam" id="PF01345">
    <property type="entry name" value="DUF11"/>
    <property type="match status" value="2"/>
</dbReference>
<dbReference type="eggNOG" id="COG1361">
    <property type="taxonomic scope" value="Bacteria"/>
</dbReference>
<feature type="domain" description="DUF11" evidence="1">
    <location>
        <begin position="420"/>
        <end position="518"/>
    </location>
</feature>
<dbReference type="InterPro" id="IPR008969">
    <property type="entry name" value="CarboxyPept-like_regulatory"/>
</dbReference>
<comment type="caution">
    <text evidence="2">The sequence shown here is derived from an EMBL/GenBank/DDBJ whole genome shotgun (WGS) entry which is preliminary data.</text>
</comment>
<dbReference type="Proteomes" id="UP000014923">
    <property type="component" value="Unassembled WGS sequence"/>
</dbReference>
<dbReference type="InterPro" id="IPR001434">
    <property type="entry name" value="OmcB-like_DUF11"/>
</dbReference>
<dbReference type="HOGENOM" id="CLU_322078_0_0_9"/>
<reference evidence="2" key="1">
    <citation type="submission" date="2013-03" db="EMBL/GenBank/DDBJ databases">
        <title>Draft genome sequence of the hydrogen-ethanol-producing anaerobic alkalithermophilic Caloramator celere.</title>
        <authorList>
            <person name="Ciranna A."/>
            <person name="Larjo A."/>
            <person name="Kivisto A."/>
            <person name="Santala V."/>
            <person name="Roos C."/>
            <person name="Karp M."/>
        </authorList>
    </citation>
    <scope>NUCLEOTIDE SEQUENCE [LARGE SCALE GENOMIC DNA]</scope>
    <source>
        <strain evidence="2">DSM 8682</strain>
    </source>
</reference>
<dbReference type="OrthoDB" id="176752at2"/>
<keyword evidence="3" id="KW-1185">Reference proteome</keyword>
<evidence type="ECO:0000313" key="2">
    <source>
        <dbReference type="EMBL" id="CDF57354.1"/>
    </source>
</evidence>
<name>R7RMS3_9CLOT</name>
<dbReference type="SUPFAM" id="SSF49464">
    <property type="entry name" value="Carboxypeptidase regulatory domain-like"/>
    <property type="match status" value="1"/>
</dbReference>
<evidence type="ECO:0000313" key="3">
    <source>
        <dbReference type="Proteomes" id="UP000014923"/>
    </source>
</evidence>
<gene>
    <name evidence="2" type="ORF">TCEL_01268</name>
</gene>
<dbReference type="AlphaFoldDB" id="R7RMS3"/>
<evidence type="ECO:0000259" key="1">
    <source>
        <dbReference type="Pfam" id="PF01345"/>
    </source>
</evidence>
<proteinExistence type="predicted"/>
<feature type="domain" description="DUF11" evidence="1">
    <location>
        <begin position="285"/>
        <end position="384"/>
    </location>
</feature>